<sequence length="107" mass="12357">MEAWFAVRKMCARCPSRRLIKLKHAVCINESDKSNIWLMIASRTLGTALPQMSVKALKHCQPHQLCRPPNQVETRLLMKDYLFSRAPQTAHFLHTVPEGSQSWCQRP</sequence>
<organism evidence="1">
    <name type="scientific">Eutreptiella gymnastica</name>
    <dbReference type="NCBI Taxonomy" id="73025"/>
    <lineage>
        <taxon>Eukaryota</taxon>
        <taxon>Discoba</taxon>
        <taxon>Euglenozoa</taxon>
        <taxon>Euglenida</taxon>
        <taxon>Spirocuta</taxon>
        <taxon>Euglenophyceae</taxon>
        <taxon>Eutreptiales</taxon>
        <taxon>Eutreptiaceae</taxon>
        <taxon>Eutreptiella</taxon>
    </lineage>
</organism>
<protein>
    <submittedName>
        <fullName evidence="1">Uncharacterized protein</fullName>
    </submittedName>
</protein>
<evidence type="ECO:0000313" key="1">
    <source>
        <dbReference type="EMBL" id="CAE0808912.1"/>
    </source>
</evidence>
<name>A0A7S4CWY8_9EUGL</name>
<accession>A0A7S4CWY8</accession>
<dbReference type="AlphaFoldDB" id="A0A7S4CWY8"/>
<gene>
    <name evidence="1" type="ORF">EGYM00163_LOCUS20043</name>
</gene>
<reference evidence="1" key="1">
    <citation type="submission" date="2021-01" db="EMBL/GenBank/DDBJ databases">
        <authorList>
            <person name="Corre E."/>
            <person name="Pelletier E."/>
            <person name="Niang G."/>
            <person name="Scheremetjew M."/>
            <person name="Finn R."/>
            <person name="Kale V."/>
            <person name="Holt S."/>
            <person name="Cochrane G."/>
            <person name="Meng A."/>
            <person name="Brown T."/>
            <person name="Cohen L."/>
        </authorList>
    </citation>
    <scope>NUCLEOTIDE SEQUENCE</scope>
    <source>
        <strain evidence="1">CCMP1594</strain>
    </source>
</reference>
<proteinExistence type="predicted"/>
<dbReference type="EMBL" id="HBJA01056708">
    <property type="protein sequence ID" value="CAE0808912.1"/>
    <property type="molecule type" value="Transcribed_RNA"/>
</dbReference>